<evidence type="ECO:0000313" key="6">
    <source>
        <dbReference type="Proteomes" id="UP001159427"/>
    </source>
</evidence>
<comment type="caution">
    <text evidence="5">The sequence shown here is derived from an EMBL/GenBank/DDBJ whole genome shotgun (WGS) entry which is preliminary data.</text>
</comment>
<gene>
    <name evidence="5" type="ORF">PEVE_00044779</name>
</gene>
<keyword evidence="2" id="KW-0677">Repeat</keyword>
<feature type="repeat" description="WD" evidence="3">
    <location>
        <begin position="124"/>
        <end position="167"/>
    </location>
</feature>
<dbReference type="EMBL" id="CALNXI010000962">
    <property type="protein sequence ID" value="CAH3148991.1"/>
    <property type="molecule type" value="Genomic_DNA"/>
</dbReference>
<dbReference type="Proteomes" id="UP001159427">
    <property type="component" value="Unassembled WGS sequence"/>
</dbReference>
<evidence type="ECO:0000256" key="1">
    <source>
        <dbReference type="ARBA" id="ARBA00022574"/>
    </source>
</evidence>
<reference evidence="5 6" key="1">
    <citation type="submission" date="2022-05" db="EMBL/GenBank/DDBJ databases">
        <authorList>
            <consortium name="Genoscope - CEA"/>
            <person name="William W."/>
        </authorList>
    </citation>
    <scope>NUCLEOTIDE SEQUENCE [LARGE SCALE GENOMIC DNA]</scope>
</reference>
<dbReference type="SUPFAM" id="SSF50978">
    <property type="entry name" value="WD40 repeat-like"/>
    <property type="match status" value="1"/>
</dbReference>
<dbReference type="PANTHER" id="PTHR10971">
    <property type="entry name" value="MRNA EXPORT FACTOR AND BUB3"/>
    <property type="match status" value="1"/>
</dbReference>
<dbReference type="InterPro" id="IPR015943">
    <property type="entry name" value="WD40/YVTN_repeat-like_dom_sf"/>
</dbReference>
<evidence type="ECO:0008006" key="7">
    <source>
        <dbReference type="Google" id="ProtNLM"/>
    </source>
</evidence>
<accession>A0ABN8PRK1</accession>
<evidence type="ECO:0000256" key="4">
    <source>
        <dbReference type="SAM" id="MobiDB-lite"/>
    </source>
</evidence>
<dbReference type="InterPro" id="IPR001680">
    <property type="entry name" value="WD40_rpt"/>
</dbReference>
<dbReference type="SMART" id="SM00320">
    <property type="entry name" value="WD40"/>
    <property type="match status" value="3"/>
</dbReference>
<organism evidence="5 6">
    <name type="scientific">Porites evermanni</name>
    <dbReference type="NCBI Taxonomy" id="104178"/>
    <lineage>
        <taxon>Eukaryota</taxon>
        <taxon>Metazoa</taxon>
        <taxon>Cnidaria</taxon>
        <taxon>Anthozoa</taxon>
        <taxon>Hexacorallia</taxon>
        <taxon>Scleractinia</taxon>
        <taxon>Fungiina</taxon>
        <taxon>Poritidae</taxon>
        <taxon>Porites</taxon>
    </lineage>
</organism>
<keyword evidence="6" id="KW-1185">Reference proteome</keyword>
<dbReference type="InterPro" id="IPR019775">
    <property type="entry name" value="WD40_repeat_CS"/>
</dbReference>
<dbReference type="InterPro" id="IPR036322">
    <property type="entry name" value="WD40_repeat_dom_sf"/>
</dbReference>
<evidence type="ECO:0000256" key="2">
    <source>
        <dbReference type="ARBA" id="ARBA00022737"/>
    </source>
</evidence>
<keyword evidence="1 3" id="KW-0853">WD repeat</keyword>
<proteinExistence type="predicted"/>
<sequence length="357" mass="40134">MFGSTGSSFGGTSSFGTFGSTSTTTNSLGLGNTDNPMKDVEVQSPPDDTVSALKFSPKADFLIGSSWANDVRVWSLKSKDTRLWSPPQTTLKGILSCTYVRISTVSTQYTAFKMCHALFLCLPFYQHDKPVKTCQWIQAPNYSCLMTGSWDNTVKFWDTRQSNPMMVLQIPERVYCADVVYPMAIVGTAQRGIICYQLENQPSEVKRLESPLKYQNRCVSIFRDPKKNNQPVGFALGSVEGRVAIQFIEPQNPKDNFTFKCHRSNGTGANVQDIYAVNDIAFHPVHFCSLATVGSDGKFSFWDRDARTKLKVRAQKYIHCNKLFASVCSKGHEFYNPQVKPKIFLRNCAEELKPRKK</sequence>
<evidence type="ECO:0000313" key="5">
    <source>
        <dbReference type="EMBL" id="CAH3148991.1"/>
    </source>
</evidence>
<protein>
    <recommendedName>
        <fullName evidence="7">Mitotic checkpoint protein and poly(A)+ RNA export protein</fullName>
    </recommendedName>
</protein>
<name>A0ABN8PRK1_9CNID</name>
<dbReference type="PROSITE" id="PS00678">
    <property type="entry name" value="WD_REPEATS_1"/>
    <property type="match status" value="1"/>
</dbReference>
<feature type="region of interest" description="Disordered" evidence="4">
    <location>
        <begin position="26"/>
        <end position="45"/>
    </location>
</feature>
<dbReference type="Gene3D" id="2.130.10.10">
    <property type="entry name" value="YVTN repeat-like/Quinoprotein amine dehydrogenase"/>
    <property type="match status" value="1"/>
</dbReference>
<evidence type="ECO:0000256" key="3">
    <source>
        <dbReference type="PROSITE-ProRule" id="PRU00221"/>
    </source>
</evidence>
<dbReference type="PROSITE" id="PS50082">
    <property type="entry name" value="WD_REPEATS_2"/>
    <property type="match status" value="1"/>
</dbReference>
<dbReference type="Pfam" id="PF00400">
    <property type="entry name" value="WD40"/>
    <property type="match status" value="2"/>
</dbReference>